<accession>A0AA96KNM4</accession>
<keyword evidence="2" id="KW-1185">Reference proteome</keyword>
<proteinExistence type="predicted"/>
<organism evidence="1 2">
    <name type="scientific">Gordonia phage Halo3</name>
    <dbReference type="NCBI Taxonomy" id="3077826"/>
    <lineage>
        <taxon>Viruses</taxon>
        <taxon>Duplodnaviria</taxon>
        <taxon>Heunggongvirae</taxon>
        <taxon>Uroviricota</taxon>
        <taxon>Caudoviricetes</taxon>
        <taxon>Stackebrandtviridae</taxon>
        <taxon>Frickvirinae</taxon>
        <taxon>Wizardvirus</taxon>
        <taxon>Wizardvirus halo3</taxon>
    </lineage>
</organism>
<evidence type="ECO:0000313" key="2">
    <source>
        <dbReference type="Proteomes" id="UP001302232"/>
    </source>
</evidence>
<evidence type="ECO:0000313" key="1">
    <source>
        <dbReference type="EMBL" id="WNO27873.1"/>
    </source>
</evidence>
<protein>
    <submittedName>
        <fullName evidence="1">Uncharacterized protein</fullName>
    </submittedName>
</protein>
<sequence>MTARVVNRVTRLHQPPGPDATMPEVIAYWQRRWPQIDWAAAIDTAILETAIVIGTSFGFPWDRIWEMRDTVSGWTLDAYTEPRR</sequence>
<dbReference type="Proteomes" id="UP001302232">
    <property type="component" value="Segment"/>
</dbReference>
<dbReference type="EMBL" id="OR521081">
    <property type="protein sequence ID" value="WNO27873.1"/>
    <property type="molecule type" value="Genomic_DNA"/>
</dbReference>
<reference evidence="1 2" key="1">
    <citation type="submission" date="2023-08" db="EMBL/GenBank/DDBJ databases">
        <authorList>
            <person name="Jones C.E."/>
            <person name="Longmire E.M."/>
            <person name="Ollivierra T.Y."/>
            <person name="Prive E."/>
            <person name="Veilleux F.I."/>
            <person name="Chavey H."/>
            <person name="Smith-Caldas M."/>
            <person name="Arruda S.E."/>
            <person name="Page S.T."/>
            <person name="Molloy S.D."/>
            <person name="Ko C."/>
            <person name="Russell D.A."/>
            <person name="Jacobs-Sera D."/>
            <person name="Hatfull G.F."/>
        </authorList>
    </citation>
    <scope>NUCLEOTIDE SEQUENCE [LARGE SCALE GENOMIC DNA]</scope>
</reference>
<name>A0AA96KNM4_9CAUD</name>
<gene>
    <name evidence="1" type="primary">3</name>
    <name evidence="1" type="ORF">SEA_HALO3_3</name>
</gene>